<evidence type="ECO:0000256" key="1">
    <source>
        <dbReference type="SAM" id="SignalP"/>
    </source>
</evidence>
<dbReference type="Pfam" id="PF04187">
    <property type="entry name" value="Cofac_haem_bdg"/>
    <property type="match status" value="1"/>
</dbReference>
<reference evidence="3 4" key="1">
    <citation type="submission" date="2018-03" db="EMBL/GenBank/DDBJ databases">
        <authorList>
            <person name="Keele B.F."/>
        </authorList>
    </citation>
    <scope>NUCLEOTIDE SEQUENCE [LARGE SCALE GENOMIC DNA]</scope>
    <source>
        <strain evidence="3 4">CeCT 8812</strain>
    </source>
</reference>
<dbReference type="RefSeq" id="WP_162844970.1">
    <property type="nucleotide sequence ID" value="NZ_OMKW01000004.1"/>
</dbReference>
<protein>
    <recommendedName>
        <fullName evidence="2">Haem-binding uptake Tiki superfamily ChaN domain-containing protein</fullName>
    </recommendedName>
</protein>
<dbReference type="AlphaFoldDB" id="A0A2R8AEA0"/>
<dbReference type="EMBL" id="OMKW01000004">
    <property type="protein sequence ID" value="SPF30567.1"/>
    <property type="molecule type" value="Genomic_DNA"/>
</dbReference>
<feature type="chain" id="PRO_5015360434" description="Haem-binding uptake Tiki superfamily ChaN domain-containing protein" evidence="1">
    <location>
        <begin position="19"/>
        <end position="269"/>
    </location>
</feature>
<keyword evidence="1" id="KW-0732">Signal</keyword>
<gene>
    <name evidence="3" type="ORF">POI8812_02906</name>
</gene>
<name>A0A2R8AEA0_9RHOB</name>
<organism evidence="3 4">
    <name type="scientific">Pontivivens insulae</name>
    <dbReference type="NCBI Taxonomy" id="1639689"/>
    <lineage>
        <taxon>Bacteria</taxon>
        <taxon>Pseudomonadati</taxon>
        <taxon>Pseudomonadota</taxon>
        <taxon>Alphaproteobacteria</taxon>
        <taxon>Rhodobacterales</taxon>
        <taxon>Paracoccaceae</taxon>
        <taxon>Pontivivens</taxon>
    </lineage>
</organism>
<dbReference type="CDD" id="cd14727">
    <property type="entry name" value="ChanN-like"/>
    <property type="match status" value="1"/>
</dbReference>
<keyword evidence="4" id="KW-1185">Reference proteome</keyword>
<feature type="domain" description="Haem-binding uptake Tiki superfamily ChaN" evidence="2">
    <location>
        <begin position="27"/>
        <end position="222"/>
    </location>
</feature>
<dbReference type="PROSITE" id="PS51257">
    <property type="entry name" value="PROKAR_LIPOPROTEIN"/>
    <property type="match status" value="1"/>
</dbReference>
<dbReference type="SUPFAM" id="SSF159501">
    <property type="entry name" value="EreA/ChaN-like"/>
    <property type="match status" value="1"/>
</dbReference>
<accession>A0A2R8AEA0</accession>
<evidence type="ECO:0000259" key="2">
    <source>
        <dbReference type="Pfam" id="PF04187"/>
    </source>
</evidence>
<proteinExistence type="predicted"/>
<evidence type="ECO:0000313" key="3">
    <source>
        <dbReference type="EMBL" id="SPF30567.1"/>
    </source>
</evidence>
<dbReference type="Gene3D" id="3.40.50.11550">
    <property type="match status" value="1"/>
</dbReference>
<sequence>MRLPLILTLIAFALAACAEREPEPDPVQTADVVIIGEVHGVADHHAYQAALVASLQPAAIVFEQVDGADTARLNGLLQAGASDRDIAQRLGWAQSGWPDFGLYAQIMRAAPSALILGAAAPDADVRQARLQGAASAFGAEAARYGLTVPLAPAERATREQAQFDAHCGAVPLRAMSGFVEAQRYRDAVLAQTVLLARERTRGGTVVLITGNGHARIDWGAPRGLLTANPDLAVWSIGQVGPDSTEPFNEVRVQPLPAGEDPCAAFGITR</sequence>
<dbReference type="Proteomes" id="UP000244932">
    <property type="component" value="Unassembled WGS sequence"/>
</dbReference>
<dbReference type="InterPro" id="IPR007314">
    <property type="entry name" value="Cofac_haem-bd_dom"/>
</dbReference>
<feature type="signal peptide" evidence="1">
    <location>
        <begin position="1"/>
        <end position="18"/>
    </location>
</feature>
<evidence type="ECO:0000313" key="4">
    <source>
        <dbReference type="Proteomes" id="UP000244932"/>
    </source>
</evidence>